<sequence>MQWITEHQMILVLISSIIGVGVLTRWWSVQKSRHEIQALQSELATQHTLSQQKVDYLENALSEANKELDELDAQRDRDQHELKQSHGKFMAVMEKLRYLETIEAERKRFMQELAEAREQKANLEAQYRELQTLHREQIEHGKEKIQFLEDSENRLKQQFESLANQLFDLKAAKVDQQNKQSLETLLNPLRDQLDGFRKQVNDSFSAEAKERHTLVHELKTLQRLNEKMAEEALNLTQALKGDNKQQGNWGEVVLARVLEESGLREGHEYQTQVSLQNESGKRYQPDVVVFLPNDKQVVIDSKMVLIAYERYFHAENDHHRASALNDHLIAIRNHIKGLSRKDYHQLQGIKSLDYVLMFIPVEPAFQLAVQADPSLVKDAMEQNIILVSPTTLLVALRTIDNLWKNERQNQNAKIIADKASKLYDKLRLFVEDMDSLGQSLDRANQNYQGAMNKLVTGRGNALRQAESFRELGVEVKRSMPAHLAERSQRDALRFASGNKNEEQNESLAERQVSQDKVN</sequence>
<gene>
    <name evidence="8" type="primary">rmuC</name>
    <name evidence="8" type="ORF">EES38_19100</name>
</gene>
<dbReference type="PANTHER" id="PTHR30563">
    <property type="entry name" value="DNA RECOMBINATION PROTEIN RMUC"/>
    <property type="match status" value="1"/>
</dbReference>
<evidence type="ECO:0000256" key="3">
    <source>
        <dbReference type="ARBA" id="ARBA00023054"/>
    </source>
</evidence>
<proteinExistence type="inferred from homology"/>
<name>A0A3N9TBF0_9VIBR</name>
<dbReference type="RefSeq" id="WP_124938805.1">
    <property type="nucleotide sequence ID" value="NZ_RJVQ01000012.1"/>
</dbReference>
<organism evidence="8 9">
    <name type="scientific">Vibrio viridaestus</name>
    <dbReference type="NCBI Taxonomy" id="2487322"/>
    <lineage>
        <taxon>Bacteria</taxon>
        <taxon>Pseudomonadati</taxon>
        <taxon>Pseudomonadota</taxon>
        <taxon>Gammaproteobacteria</taxon>
        <taxon>Vibrionales</taxon>
        <taxon>Vibrionaceae</taxon>
        <taxon>Vibrio</taxon>
    </lineage>
</organism>
<feature type="region of interest" description="Disordered" evidence="6">
    <location>
        <begin position="494"/>
        <end position="518"/>
    </location>
</feature>
<dbReference type="InterPro" id="IPR003798">
    <property type="entry name" value="DNA_recombination_RmuC"/>
</dbReference>
<dbReference type="Pfam" id="PF02646">
    <property type="entry name" value="RmuC"/>
    <property type="match status" value="1"/>
</dbReference>
<feature type="coiled-coil region" evidence="5">
    <location>
        <begin position="211"/>
        <end position="238"/>
    </location>
</feature>
<evidence type="ECO:0000256" key="2">
    <source>
        <dbReference type="ARBA" id="ARBA00009840"/>
    </source>
</evidence>
<comment type="caution">
    <text evidence="8">The sequence shown here is derived from an EMBL/GenBank/DDBJ whole genome shotgun (WGS) entry which is preliminary data.</text>
</comment>
<evidence type="ECO:0000256" key="6">
    <source>
        <dbReference type="SAM" id="MobiDB-lite"/>
    </source>
</evidence>
<dbReference type="AlphaFoldDB" id="A0A3N9TBF0"/>
<evidence type="ECO:0000256" key="4">
    <source>
        <dbReference type="ARBA" id="ARBA00023172"/>
    </source>
</evidence>
<comment type="similarity">
    <text evidence="2">Belongs to the RmuC family.</text>
</comment>
<evidence type="ECO:0000256" key="5">
    <source>
        <dbReference type="SAM" id="Coils"/>
    </source>
</evidence>
<accession>A0A3N9TBF0</accession>
<keyword evidence="4" id="KW-0233">DNA recombination</keyword>
<evidence type="ECO:0000256" key="7">
    <source>
        <dbReference type="SAM" id="Phobius"/>
    </source>
</evidence>
<dbReference type="OrthoDB" id="9765111at2"/>
<keyword evidence="7" id="KW-1133">Transmembrane helix</keyword>
<keyword evidence="3 5" id="KW-0175">Coiled coil</keyword>
<keyword evidence="9" id="KW-1185">Reference proteome</keyword>
<evidence type="ECO:0000313" key="8">
    <source>
        <dbReference type="EMBL" id="RQW61449.1"/>
    </source>
</evidence>
<evidence type="ECO:0000313" key="9">
    <source>
        <dbReference type="Proteomes" id="UP000281112"/>
    </source>
</evidence>
<protein>
    <submittedName>
        <fullName evidence="8">DNA recombination protein RmuC</fullName>
    </submittedName>
</protein>
<keyword evidence="7" id="KW-0812">Transmembrane</keyword>
<feature type="coiled-coil region" evidence="5">
    <location>
        <begin position="54"/>
        <end position="165"/>
    </location>
</feature>
<reference evidence="8 9" key="1">
    <citation type="submission" date="2018-11" db="EMBL/GenBank/DDBJ databases">
        <title>Vibrio LJC006 sp. nov., isolated from seawater during the bloom of the enteromorpha.</title>
        <authorList>
            <person name="Liang J."/>
        </authorList>
    </citation>
    <scope>NUCLEOTIDE SEQUENCE [LARGE SCALE GENOMIC DNA]</scope>
    <source>
        <strain evidence="8 9">LJC006</strain>
    </source>
</reference>
<dbReference type="EMBL" id="RJVQ01000012">
    <property type="protein sequence ID" value="RQW61449.1"/>
    <property type="molecule type" value="Genomic_DNA"/>
</dbReference>
<comment type="function">
    <text evidence="1">Involved in DNA recombination.</text>
</comment>
<dbReference type="Proteomes" id="UP000281112">
    <property type="component" value="Unassembled WGS sequence"/>
</dbReference>
<feature type="transmembrane region" description="Helical" evidence="7">
    <location>
        <begin position="9"/>
        <end position="27"/>
    </location>
</feature>
<keyword evidence="7" id="KW-0472">Membrane</keyword>
<dbReference type="PANTHER" id="PTHR30563:SF0">
    <property type="entry name" value="DNA RECOMBINATION PROTEIN RMUC"/>
    <property type="match status" value="1"/>
</dbReference>
<evidence type="ECO:0000256" key="1">
    <source>
        <dbReference type="ARBA" id="ARBA00003416"/>
    </source>
</evidence>
<dbReference type="GO" id="GO:0006310">
    <property type="term" value="P:DNA recombination"/>
    <property type="evidence" value="ECO:0007669"/>
    <property type="project" value="UniProtKB-KW"/>
</dbReference>